<evidence type="ECO:0000313" key="4">
    <source>
        <dbReference type="EMBL" id="MBP1841648.1"/>
    </source>
</evidence>
<dbReference type="GO" id="GO:0008270">
    <property type="term" value="F:zinc ion binding"/>
    <property type="evidence" value="ECO:0007669"/>
    <property type="project" value="InterPro"/>
</dbReference>
<name>A0A9X0YPG2_9FLAO</name>
<sequence>MKNKTIYFSMYSIKNQGLLFVFLFTIAISFGQKEKFKGQPPIKIVPTTSKPVQKQWKGDYNFPDHGITFSNTFDGARLNGIIQNNDSTYTALITSENTPVNMSPWYAFKVWGNSKQTINLVLTYQESIKHRYYPKLSYDGKHWTTLDSLRYEAIDKGDETFGSRALPKSVKLQLDISPDTLWVAGQELQNSHLVNSWMDSLTQRSYITKNTIGSSTEGRPLNMIRVGKKTPKNMIMIISRQHPPEVTGYLAMKAFVETLSSDSKLAKKFRKTFTTFVVPLMNPDGVDGGFWRHNAGGIDLNRDWANFNQPETRAVKDFMEGVVAKHQGKFYFGIDFHSTWDDIYYTVDPKLKGNMPNLVTDWLEQLKEKIPGYDPNISPNDNLIPTAVSRNYFFVKHGAEALVFEVGDNTSRDFLKTKAIMGANALMKLMLENIKTIN</sequence>
<dbReference type="EMBL" id="JAUSUU010000014">
    <property type="protein sequence ID" value="MDQ0337151.1"/>
    <property type="molecule type" value="Genomic_DNA"/>
</dbReference>
<keyword evidence="7" id="KW-1185">Reference proteome</keyword>
<evidence type="ECO:0000313" key="5">
    <source>
        <dbReference type="EMBL" id="MDQ0337151.1"/>
    </source>
</evidence>
<feature type="domain" description="Peptidase M14" evidence="3">
    <location>
        <begin position="184"/>
        <end position="433"/>
    </location>
</feature>
<dbReference type="InterPro" id="IPR050821">
    <property type="entry name" value="Cytosolic_carboxypeptidase"/>
</dbReference>
<dbReference type="SUPFAM" id="SSF53187">
    <property type="entry name" value="Zn-dependent exopeptidases"/>
    <property type="match status" value="1"/>
</dbReference>
<dbReference type="GO" id="GO:0006508">
    <property type="term" value="P:proteolysis"/>
    <property type="evidence" value="ECO:0007669"/>
    <property type="project" value="InterPro"/>
</dbReference>
<dbReference type="AlphaFoldDB" id="A0A9X0YPG2"/>
<dbReference type="GO" id="GO:0004181">
    <property type="term" value="F:metallocarboxypeptidase activity"/>
    <property type="evidence" value="ECO:0007669"/>
    <property type="project" value="InterPro"/>
</dbReference>
<protein>
    <recommendedName>
        <fullName evidence="3">Peptidase M14 domain-containing protein</fullName>
    </recommendedName>
</protein>
<dbReference type="Pfam" id="PF00246">
    <property type="entry name" value="Peptidase_M14"/>
    <property type="match status" value="1"/>
</dbReference>
<comment type="similarity">
    <text evidence="2">Belongs to the peptidase M14 family.</text>
</comment>
<dbReference type="Gene3D" id="2.60.40.3120">
    <property type="match status" value="1"/>
</dbReference>
<dbReference type="PANTHER" id="PTHR12756">
    <property type="entry name" value="CYTOSOLIC CARBOXYPEPTIDASE"/>
    <property type="match status" value="1"/>
</dbReference>
<dbReference type="RefSeq" id="WP_057781346.1">
    <property type="nucleotide sequence ID" value="NZ_JAGGJQ010000013.1"/>
</dbReference>
<dbReference type="PROSITE" id="PS52035">
    <property type="entry name" value="PEPTIDASE_M14"/>
    <property type="match status" value="1"/>
</dbReference>
<comment type="caution">
    <text evidence="4">The sequence shown here is derived from an EMBL/GenBank/DDBJ whole genome shotgun (WGS) entry which is preliminary data.</text>
</comment>
<dbReference type="Proteomes" id="UP001231587">
    <property type="component" value="Unassembled WGS sequence"/>
</dbReference>
<dbReference type="Gene3D" id="3.40.630.10">
    <property type="entry name" value="Zn peptidases"/>
    <property type="match status" value="1"/>
</dbReference>
<dbReference type="InterPro" id="IPR000834">
    <property type="entry name" value="Peptidase_M14"/>
</dbReference>
<dbReference type="CDD" id="cd06237">
    <property type="entry name" value="M14_Nna1-like"/>
    <property type="match status" value="1"/>
</dbReference>
<evidence type="ECO:0000259" key="3">
    <source>
        <dbReference type="PROSITE" id="PS52035"/>
    </source>
</evidence>
<dbReference type="Proteomes" id="UP001138672">
    <property type="component" value="Unassembled WGS sequence"/>
</dbReference>
<accession>A0A9X0YPG2</accession>
<comment type="cofactor">
    <cofactor evidence="1">
        <name>Zn(2+)</name>
        <dbReference type="ChEBI" id="CHEBI:29105"/>
    </cofactor>
</comment>
<dbReference type="EMBL" id="JAGGJQ010000013">
    <property type="protein sequence ID" value="MBP1841648.1"/>
    <property type="molecule type" value="Genomic_DNA"/>
</dbReference>
<proteinExistence type="inferred from homology"/>
<organism evidence="4 6">
    <name type="scientific">Formosa algae</name>
    <dbReference type="NCBI Taxonomy" id="225843"/>
    <lineage>
        <taxon>Bacteria</taxon>
        <taxon>Pseudomonadati</taxon>
        <taxon>Bacteroidota</taxon>
        <taxon>Flavobacteriia</taxon>
        <taxon>Flavobacteriales</taxon>
        <taxon>Flavobacteriaceae</taxon>
        <taxon>Formosa</taxon>
    </lineage>
</organism>
<gene>
    <name evidence="4" type="ORF">J2Z56_003586</name>
    <name evidence="5" type="ORF">J2Z57_003613</name>
</gene>
<evidence type="ECO:0000256" key="1">
    <source>
        <dbReference type="ARBA" id="ARBA00001947"/>
    </source>
</evidence>
<feature type="active site" description="Proton donor/acceptor" evidence="2">
    <location>
        <position position="405"/>
    </location>
</feature>
<evidence type="ECO:0000313" key="7">
    <source>
        <dbReference type="Proteomes" id="UP001231587"/>
    </source>
</evidence>
<evidence type="ECO:0000313" key="6">
    <source>
        <dbReference type="Proteomes" id="UP001138672"/>
    </source>
</evidence>
<dbReference type="OrthoDB" id="1119199at2"/>
<evidence type="ECO:0000256" key="2">
    <source>
        <dbReference type="PROSITE-ProRule" id="PRU01379"/>
    </source>
</evidence>
<dbReference type="PANTHER" id="PTHR12756:SF11">
    <property type="entry name" value="CYTOSOLIC CARBOXYPEPTIDASE 1"/>
    <property type="match status" value="1"/>
</dbReference>
<dbReference type="SMART" id="SM00631">
    <property type="entry name" value="Zn_pept"/>
    <property type="match status" value="1"/>
</dbReference>
<reference evidence="4" key="1">
    <citation type="submission" date="2021-03" db="EMBL/GenBank/DDBJ databases">
        <title>Genomic Encyclopedia of Type Strains, Phase IV (KMG-IV): sequencing the most valuable type-strain genomes for metagenomic binning, comparative biology and taxonomic classification.</title>
        <authorList>
            <person name="Goeker M."/>
        </authorList>
    </citation>
    <scope>NUCLEOTIDE SEQUENCE</scope>
    <source>
        <strain evidence="4">DSM 15523</strain>
        <strain evidence="5 7">DSM 16476</strain>
    </source>
</reference>